<keyword evidence="1" id="KW-0732">Signal</keyword>
<accession>A0ABX8LJX6</accession>
<dbReference type="Proteomes" id="UP000683559">
    <property type="component" value="Chromosome"/>
</dbReference>
<evidence type="ECO:0000313" key="2">
    <source>
        <dbReference type="EMBL" id="QXE91661.1"/>
    </source>
</evidence>
<sequence>MARERGRRCASAGLFCLTCLCGATALGADFTFTPFLGVSEEFSDNVLDSAVDRRSDFITRVQPGAQVNYRSPAIEASGGYNFDYHHYLHGTKGDERNHNANLRGKGELVDNFFFVELADTLTRVSLDIARDSTAESLYSNQSDSNTGIVNPYLMWRLGEKTTLKTSYRFVDTRYWNGDGINKRENRWGADFTLTPTQRLSLSAGYAFAELTTDLIDYTLNDVNAGFSYEFAERSFVHASIGHSWQDFAGREDTRNLFWDAGVTKDFGPLSATLASYRKSTEAPLSVYTIETGHRLLLEKRLSRGAVGLSTGYTKYRETILARADRSKTAVGLFWHQELSDRLNGNLALSGDHMTGETYSYHFTGSGGVNYQFNHGITAGLTYTFVAYQDDIVSGAGGKHTNRVIVALKKTF</sequence>
<dbReference type="RefSeq" id="WP_217288239.1">
    <property type="nucleotide sequence ID" value="NZ_CP077683.1"/>
</dbReference>
<keyword evidence="3" id="KW-1185">Reference proteome</keyword>
<dbReference type="InterPro" id="IPR017467">
    <property type="entry name" value="CHP03016_PEP-CTERM"/>
</dbReference>
<dbReference type="EMBL" id="CP077683">
    <property type="protein sequence ID" value="QXE91661.1"/>
    <property type="molecule type" value="Genomic_DNA"/>
</dbReference>
<evidence type="ECO:0000256" key="1">
    <source>
        <dbReference type="SAM" id="SignalP"/>
    </source>
</evidence>
<proteinExistence type="predicted"/>
<feature type="signal peptide" evidence="1">
    <location>
        <begin position="1"/>
        <end position="25"/>
    </location>
</feature>
<organism evidence="2 3">
    <name type="scientific">Geomonas subterranea</name>
    <dbReference type="NCBI Taxonomy" id="2847989"/>
    <lineage>
        <taxon>Bacteria</taxon>
        <taxon>Pseudomonadati</taxon>
        <taxon>Thermodesulfobacteriota</taxon>
        <taxon>Desulfuromonadia</taxon>
        <taxon>Geobacterales</taxon>
        <taxon>Geobacteraceae</taxon>
        <taxon>Geomonas</taxon>
    </lineage>
</organism>
<protein>
    <submittedName>
        <fullName evidence="2">TIGR03016 family PEP-CTERM system-associated outer membrane protein</fullName>
    </submittedName>
</protein>
<name>A0ABX8LJX6_9BACT</name>
<evidence type="ECO:0000313" key="3">
    <source>
        <dbReference type="Proteomes" id="UP000683559"/>
    </source>
</evidence>
<reference evidence="2 3" key="1">
    <citation type="submission" date="2021-06" db="EMBL/GenBank/DDBJ databases">
        <title>Gemonas diversity in paddy soil.</title>
        <authorList>
            <person name="Liu G."/>
        </authorList>
    </citation>
    <scope>NUCLEOTIDE SEQUENCE [LARGE SCALE GENOMIC DNA]</scope>
    <source>
        <strain evidence="2 3">RG2</strain>
    </source>
</reference>
<gene>
    <name evidence="2" type="ORF">KP001_03740</name>
</gene>
<dbReference type="NCBIfam" id="TIGR03016">
    <property type="entry name" value="pepcterm_hypo_1"/>
    <property type="match status" value="1"/>
</dbReference>
<feature type="chain" id="PRO_5047231638" evidence="1">
    <location>
        <begin position="26"/>
        <end position="411"/>
    </location>
</feature>